<dbReference type="STRING" id="1075402.AN216_15795"/>
<dbReference type="EMBL" id="LJGU01000127">
    <property type="protein sequence ID" value="OEV02863.1"/>
    <property type="molecule type" value="Genomic_DNA"/>
</dbReference>
<name>A0A1E7KG72_9ACTN</name>
<comment type="caution">
    <text evidence="3">The sequence shown here is derived from an EMBL/GenBank/DDBJ whole genome shotgun (WGS) entry which is preliminary data.</text>
</comment>
<dbReference type="RefSeq" id="WP_070197261.1">
    <property type="nucleotide sequence ID" value="NZ_LJGU01000127.1"/>
</dbReference>
<keyword evidence="4" id="KW-1185">Reference proteome</keyword>
<proteinExistence type="predicted"/>
<keyword evidence="2" id="KW-1133">Transmembrane helix</keyword>
<dbReference type="Proteomes" id="UP000176101">
    <property type="component" value="Unassembled WGS sequence"/>
</dbReference>
<reference evidence="3 4" key="1">
    <citation type="journal article" date="2016" name="Front. Microbiol.">
        <title>Comparative Genomics Analysis of Streptomyces Species Reveals Their Adaptation to the Marine Environment and Their Diversity at the Genomic Level.</title>
        <authorList>
            <person name="Tian X."/>
            <person name="Zhang Z."/>
            <person name="Yang T."/>
            <person name="Chen M."/>
            <person name="Li J."/>
            <person name="Chen F."/>
            <person name="Yang J."/>
            <person name="Li W."/>
            <person name="Zhang B."/>
            <person name="Zhang Z."/>
            <person name="Wu J."/>
            <person name="Zhang C."/>
            <person name="Long L."/>
            <person name="Xiao J."/>
        </authorList>
    </citation>
    <scope>NUCLEOTIDE SEQUENCE [LARGE SCALE GENOMIC DNA]</scope>
    <source>
        <strain evidence="3 4">SCSIO 02100</strain>
    </source>
</reference>
<protein>
    <submittedName>
        <fullName evidence="3">Uncharacterized protein</fullName>
    </submittedName>
</protein>
<keyword evidence="2" id="KW-0812">Transmembrane</keyword>
<evidence type="ECO:0000313" key="4">
    <source>
        <dbReference type="Proteomes" id="UP000176101"/>
    </source>
</evidence>
<evidence type="ECO:0000313" key="3">
    <source>
        <dbReference type="EMBL" id="OEV02863.1"/>
    </source>
</evidence>
<gene>
    <name evidence="3" type="ORF">AN216_15795</name>
</gene>
<organism evidence="3 4">
    <name type="scientific">Streptomyces oceani</name>
    <dbReference type="NCBI Taxonomy" id="1075402"/>
    <lineage>
        <taxon>Bacteria</taxon>
        <taxon>Bacillati</taxon>
        <taxon>Actinomycetota</taxon>
        <taxon>Actinomycetes</taxon>
        <taxon>Kitasatosporales</taxon>
        <taxon>Streptomycetaceae</taxon>
        <taxon>Streptomyces</taxon>
    </lineage>
</organism>
<feature type="transmembrane region" description="Helical" evidence="2">
    <location>
        <begin position="34"/>
        <end position="55"/>
    </location>
</feature>
<dbReference type="AlphaFoldDB" id="A0A1E7KG72"/>
<keyword evidence="2" id="KW-0472">Membrane</keyword>
<feature type="transmembrane region" description="Helical" evidence="2">
    <location>
        <begin position="9"/>
        <end position="28"/>
    </location>
</feature>
<feature type="region of interest" description="Disordered" evidence="1">
    <location>
        <begin position="60"/>
        <end position="112"/>
    </location>
</feature>
<feature type="compositionally biased region" description="Low complexity" evidence="1">
    <location>
        <begin position="69"/>
        <end position="94"/>
    </location>
</feature>
<evidence type="ECO:0000256" key="2">
    <source>
        <dbReference type="SAM" id="Phobius"/>
    </source>
</evidence>
<evidence type="ECO:0000256" key="1">
    <source>
        <dbReference type="SAM" id="MobiDB-lite"/>
    </source>
</evidence>
<sequence>MPRPTPAQLAYGSVTVVCSTLALLLVTGATSGPAVTLIAVLSLALGLLVAVRAPLTRAVRPRRAGHSVTGAAPAAQTARTTPASPTIAATSVTAGSESGATADRLVPVAHGR</sequence>
<accession>A0A1E7KG72</accession>